<protein>
    <submittedName>
        <fullName evidence="1">Uncharacterized protein</fullName>
    </submittedName>
</protein>
<sequence>MKPQIVDGFFAVVDASRPILLKKLVCPNKSLELGLVSYNMLDDREKQNEIRIWPKEKQGYGYHD</sequence>
<evidence type="ECO:0000313" key="2">
    <source>
        <dbReference type="Proteomes" id="UP001291623"/>
    </source>
</evidence>
<name>A0AAE1QUE9_9SOLA</name>
<organism evidence="1 2">
    <name type="scientific">Anisodus tanguticus</name>
    <dbReference type="NCBI Taxonomy" id="243964"/>
    <lineage>
        <taxon>Eukaryota</taxon>
        <taxon>Viridiplantae</taxon>
        <taxon>Streptophyta</taxon>
        <taxon>Embryophyta</taxon>
        <taxon>Tracheophyta</taxon>
        <taxon>Spermatophyta</taxon>
        <taxon>Magnoliopsida</taxon>
        <taxon>eudicotyledons</taxon>
        <taxon>Gunneridae</taxon>
        <taxon>Pentapetalae</taxon>
        <taxon>asterids</taxon>
        <taxon>lamiids</taxon>
        <taxon>Solanales</taxon>
        <taxon>Solanaceae</taxon>
        <taxon>Solanoideae</taxon>
        <taxon>Hyoscyameae</taxon>
        <taxon>Anisodus</taxon>
    </lineage>
</organism>
<dbReference type="Proteomes" id="UP001291623">
    <property type="component" value="Unassembled WGS sequence"/>
</dbReference>
<gene>
    <name evidence="1" type="ORF">RND71_042854</name>
</gene>
<evidence type="ECO:0000313" key="1">
    <source>
        <dbReference type="EMBL" id="KAK4338367.1"/>
    </source>
</evidence>
<comment type="caution">
    <text evidence="1">The sequence shown here is derived from an EMBL/GenBank/DDBJ whole genome shotgun (WGS) entry which is preliminary data.</text>
</comment>
<proteinExistence type="predicted"/>
<dbReference type="AlphaFoldDB" id="A0AAE1QUE9"/>
<dbReference type="EMBL" id="JAVYJV010000024">
    <property type="protein sequence ID" value="KAK4338367.1"/>
    <property type="molecule type" value="Genomic_DNA"/>
</dbReference>
<reference evidence="1" key="1">
    <citation type="submission" date="2023-12" db="EMBL/GenBank/DDBJ databases">
        <title>Genome assembly of Anisodus tanguticus.</title>
        <authorList>
            <person name="Wang Y.-J."/>
        </authorList>
    </citation>
    <scope>NUCLEOTIDE SEQUENCE</scope>
    <source>
        <strain evidence="1">KB-2021</strain>
        <tissue evidence="1">Leaf</tissue>
    </source>
</reference>
<keyword evidence="2" id="KW-1185">Reference proteome</keyword>
<accession>A0AAE1QUE9</accession>